<dbReference type="Gene3D" id="2.80.10.50">
    <property type="match status" value="2"/>
</dbReference>
<organism evidence="21 22">
    <name type="scientific">Amphiprion ocellaris</name>
    <name type="common">Clown anemonefish</name>
    <dbReference type="NCBI Taxonomy" id="80972"/>
    <lineage>
        <taxon>Eukaryota</taxon>
        <taxon>Metazoa</taxon>
        <taxon>Chordata</taxon>
        <taxon>Craniata</taxon>
        <taxon>Vertebrata</taxon>
        <taxon>Euteleostomi</taxon>
        <taxon>Actinopterygii</taxon>
        <taxon>Neopterygii</taxon>
        <taxon>Teleostei</taxon>
        <taxon>Neoteleostei</taxon>
        <taxon>Acanthomorphata</taxon>
        <taxon>Ovalentaria</taxon>
        <taxon>Pomacentridae</taxon>
        <taxon>Amphiprion</taxon>
    </lineage>
</organism>
<dbReference type="InterPro" id="IPR003877">
    <property type="entry name" value="SPRY_dom"/>
</dbReference>
<dbReference type="SMART" id="SM00472">
    <property type="entry name" value="MIR"/>
    <property type="match status" value="4"/>
</dbReference>
<evidence type="ECO:0000256" key="8">
    <source>
        <dbReference type="ARBA" id="ARBA00022951"/>
    </source>
</evidence>
<dbReference type="GO" id="GO:0033017">
    <property type="term" value="C:sarcoplasmic reticulum membrane"/>
    <property type="evidence" value="ECO:0007669"/>
    <property type="project" value="UniProtKB-SubCell"/>
</dbReference>
<evidence type="ECO:0000256" key="3">
    <source>
        <dbReference type="ARBA" id="ARBA00022568"/>
    </source>
</evidence>
<keyword evidence="9 17" id="KW-1133">Transmembrane helix</keyword>
<keyword evidence="10" id="KW-0406">Ion transport</keyword>
<dbReference type="PROSITE" id="PS50188">
    <property type="entry name" value="B302_SPRY"/>
    <property type="match status" value="3"/>
</dbReference>
<evidence type="ECO:0000256" key="12">
    <source>
        <dbReference type="ARBA" id="ARBA00023170"/>
    </source>
</evidence>
<dbReference type="GO" id="GO:0030018">
    <property type="term" value="C:Z disc"/>
    <property type="evidence" value="ECO:0007669"/>
    <property type="project" value="TreeGrafter"/>
</dbReference>
<dbReference type="SUPFAM" id="SSF47473">
    <property type="entry name" value="EF-hand"/>
    <property type="match status" value="1"/>
</dbReference>
<dbReference type="SUPFAM" id="SSF100909">
    <property type="entry name" value="IP3 receptor type 1 binding core, domain 2"/>
    <property type="match status" value="1"/>
</dbReference>
<keyword evidence="6" id="KW-0677">Repeat</keyword>
<dbReference type="Proteomes" id="UP001501940">
    <property type="component" value="Chromosome 16"/>
</dbReference>
<dbReference type="FunFam" id="2.60.120.920:FF:000003">
    <property type="entry name" value="ryanodine receptor isoform X2"/>
    <property type="match status" value="1"/>
</dbReference>
<keyword evidence="3" id="KW-0109">Calcium transport</keyword>
<dbReference type="GO" id="GO:0006874">
    <property type="term" value="P:intracellular calcium ion homeostasis"/>
    <property type="evidence" value="ECO:0007669"/>
    <property type="project" value="InterPro"/>
</dbReference>
<evidence type="ECO:0000259" key="19">
    <source>
        <dbReference type="PROSITE" id="PS50222"/>
    </source>
</evidence>
<dbReference type="GO" id="GO:0042383">
    <property type="term" value="C:sarcolemma"/>
    <property type="evidence" value="ECO:0007669"/>
    <property type="project" value="TreeGrafter"/>
</dbReference>
<evidence type="ECO:0000256" key="2">
    <source>
        <dbReference type="ARBA" id="ARBA00022448"/>
    </source>
</evidence>
<keyword evidence="8" id="KW-0703">Sarcoplasmic reticulum</keyword>
<dbReference type="InterPro" id="IPR011992">
    <property type="entry name" value="EF-hand-dom_pair"/>
</dbReference>
<evidence type="ECO:0000256" key="1">
    <source>
        <dbReference type="ARBA" id="ARBA00004326"/>
    </source>
</evidence>
<reference evidence="21" key="3">
    <citation type="submission" date="2025-09" db="UniProtKB">
        <authorList>
            <consortium name="Ensembl"/>
        </authorList>
    </citation>
    <scope>IDENTIFICATION</scope>
</reference>
<evidence type="ECO:0000256" key="6">
    <source>
        <dbReference type="ARBA" id="ARBA00022737"/>
    </source>
</evidence>
<feature type="transmembrane region" description="Helical" evidence="17">
    <location>
        <begin position="4261"/>
        <end position="4279"/>
    </location>
</feature>
<feature type="region of interest" description="Disordered" evidence="16">
    <location>
        <begin position="1855"/>
        <end position="1882"/>
    </location>
</feature>
<dbReference type="InterPro" id="IPR009460">
    <property type="entry name" value="Ryanrecept_TM4-6"/>
</dbReference>
<feature type="domain" description="B30.2/SPRY" evidence="18">
    <location>
        <begin position="1020"/>
        <end position="1218"/>
    </location>
</feature>
<dbReference type="GO" id="GO:0005219">
    <property type="term" value="F:ryanodine-sensitive calcium-release channel activity"/>
    <property type="evidence" value="ECO:0007669"/>
    <property type="project" value="InterPro"/>
</dbReference>
<name>A0AAQ6AE04_AMPOC</name>
<dbReference type="SUPFAM" id="SSF49899">
    <property type="entry name" value="Concanavalin A-like lectins/glucanases"/>
    <property type="match status" value="2"/>
</dbReference>
<keyword evidence="12" id="KW-0675">Receptor</keyword>
<dbReference type="InterPro" id="IPR003032">
    <property type="entry name" value="Ryanodine_rcpt"/>
</dbReference>
<dbReference type="Pfam" id="PF21119">
    <property type="entry name" value="RYDR_Jsol"/>
    <property type="match status" value="1"/>
</dbReference>
<dbReference type="InterPro" id="IPR035762">
    <property type="entry name" value="SPRY3_RyR"/>
</dbReference>
<feature type="domain" description="B30.2/SPRY" evidence="18">
    <location>
        <begin position="605"/>
        <end position="804"/>
    </location>
</feature>
<dbReference type="Pfam" id="PF00520">
    <property type="entry name" value="Ion_trans"/>
    <property type="match status" value="1"/>
</dbReference>
<dbReference type="Pfam" id="PF02026">
    <property type="entry name" value="RyR"/>
    <property type="match status" value="4"/>
</dbReference>
<reference evidence="21 22" key="1">
    <citation type="submission" date="2022-01" db="EMBL/GenBank/DDBJ databases">
        <title>A chromosome-scale genome assembly of the false clownfish, Amphiprion ocellaris.</title>
        <authorList>
            <person name="Ryu T."/>
        </authorList>
    </citation>
    <scope>NUCLEOTIDE SEQUENCE [LARGE SCALE GENOMIC DNA]</scope>
</reference>
<comment type="subcellular location">
    <subcellularLocation>
        <location evidence="1">Sarcoplasmic reticulum membrane</location>
        <topology evidence="1">Multi-pass membrane protein</topology>
    </subcellularLocation>
</comment>
<feature type="domain" description="MIR" evidence="20">
    <location>
        <begin position="221"/>
        <end position="276"/>
    </location>
</feature>
<dbReference type="InterPro" id="IPR036300">
    <property type="entry name" value="MIR_dom_sf"/>
</dbReference>
<dbReference type="CDD" id="cd23278">
    <property type="entry name" value="beta-trefoil_MIR_RyR"/>
    <property type="match status" value="1"/>
</dbReference>
<dbReference type="SMART" id="SM00449">
    <property type="entry name" value="SPRY"/>
    <property type="match status" value="3"/>
</dbReference>
<dbReference type="Pfam" id="PF08709">
    <property type="entry name" value="Ins145_P3_rec"/>
    <property type="match status" value="1"/>
</dbReference>
<feature type="transmembrane region" description="Helical" evidence="17">
    <location>
        <begin position="4496"/>
        <end position="4515"/>
    </location>
</feature>
<dbReference type="FunFam" id="2.60.120.920:FF:000012">
    <property type="entry name" value="Ryanodine receptor 2 (Cardiac)"/>
    <property type="match status" value="1"/>
</dbReference>
<dbReference type="Ensembl" id="ENSAOCT00000054406.1">
    <property type="protein sequence ID" value="ENSAOCP00000075474.1"/>
    <property type="gene ID" value="ENSAOCG00000022643.2"/>
</dbReference>
<dbReference type="FunFam" id="1.10.287.70:FF:000017">
    <property type="entry name" value="ryanodine receptor isoform X2"/>
    <property type="match status" value="1"/>
</dbReference>
<dbReference type="GO" id="GO:0005509">
    <property type="term" value="F:calcium ion binding"/>
    <property type="evidence" value="ECO:0007669"/>
    <property type="project" value="InterPro"/>
</dbReference>
<accession>A0AAQ6AE04</accession>
<evidence type="ECO:0000256" key="10">
    <source>
        <dbReference type="ARBA" id="ARBA00023065"/>
    </source>
</evidence>
<keyword evidence="13" id="KW-1071">Ligand-gated ion channel</keyword>
<dbReference type="InterPro" id="IPR035910">
    <property type="entry name" value="RyR/IP3R_RIH_dom_sf"/>
</dbReference>
<keyword evidence="14" id="KW-0407">Ion channel</keyword>
<feature type="domain" description="B30.2/SPRY" evidence="18">
    <location>
        <begin position="1331"/>
        <end position="1547"/>
    </location>
</feature>
<keyword evidence="11 17" id="KW-0472">Membrane</keyword>
<dbReference type="CDD" id="cd12879">
    <property type="entry name" value="SPRY3_RyR"/>
    <property type="match status" value="1"/>
</dbReference>
<dbReference type="Gene3D" id="1.10.490.160">
    <property type="match status" value="3"/>
</dbReference>
<feature type="region of interest" description="Disordered" evidence="16">
    <location>
        <begin position="4412"/>
        <end position="4450"/>
    </location>
</feature>
<dbReference type="InterPro" id="IPR035761">
    <property type="entry name" value="SPRY1_RyR"/>
</dbReference>
<keyword evidence="2" id="KW-0813">Transport</keyword>
<evidence type="ECO:0000256" key="16">
    <source>
        <dbReference type="SAM" id="MobiDB-lite"/>
    </source>
</evidence>
<dbReference type="SUPFAM" id="SSF48371">
    <property type="entry name" value="ARM repeat"/>
    <property type="match status" value="1"/>
</dbReference>
<feature type="domain" description="MIR" evidence="20">
    <location>
        <begin position="98"/>
        <end position="153"/>
    </location>
</feature>
<dbReference type="PRINTS" id="PR00795">
    <property type="entry name" value="RYANODINER"/>
</dbReference>
<dbReference type="Pfam" id="PF06459">
    <property type="entry name" value="RR_TM4-6"/>
    <property type="match status" value="1"/>
</dbReference>
<dbReference type="Pfam" id="PF08454">
    <property type="entry name" value="RIH_assoc"/>
    <property type="match status" value="1"/>
</dbReference>
<dbReference type="SUPFAM" id="SSF82109">
    <property type="entry name" value="MIR domain"/>
    <property type="match status" value="2"/>
</dbReference>
<dbReference type="Pfam" id="PF00622">
    <property type="entry name" value="SPRY"/>
    <property type="match status" value="3"/>
</dbReference>
<evidence type="ECO:0000256" key="13">
    <source>
        <dbReference type="ARBA" id="ARBA00023286"/>
    </source>
</evidence>
<evidence type="ECO:0000313" key="22">
    <source>
        <dbReference type="Proteomes" id="UP001501940"/>
    </source>
</evidence>
<dbReference type="InterPro" id="IPR013320">
    <property type="entry name" value="ConA-like_dom_sf"/>
</dbReference>
<dbReference type="PANTHER" id="PTHR46399">
    <property type="entry name" value="B30.2/SPRY DOMAIN-CONTAINING PROTEIN"/>
    <property type="match status" value="1"/>
</dbReference>
<dbReference type="Pfam" id="PF01365">
    <property type="entry name" value="RYDR_ITPR"/>
    <property type="match status" value="2"/>
</dbReference>
<evidence type="ECO:0000256" key="5">
    <source>
        <dbReference type="ARBA" id="ARBA00022692"/>
    </source>
</evidence>
<dbReference type="InterPro" id="IPR013333">
    <property type="entry name" value="Ryan_recept"/>
</dbReference>
<feature type="domain" description="EF-hand" evidence="19">
    <location>
        <begin position="4022"/>
        <end position="4057"/>
    </location>
</feature>
<dbReference type="Gene3D" id="1.10.287.70">
    <property type="match status" value="1"/>
</dbReference>
<feature type="compositionally biased region" description="Acidic residues" evidence="16">
    <location>
        <begin position="1859"/>
        <end position="1875"/>
    </location>
</feature>
<dbReference type="Pfam" id="PF02815">
    <property type="entry name" value="MIR"/>
    <property type="match status" value="1"/>
</dbReference>
<dbReference type="PROSITE" id="PS50222">
    <property type="entry name" value="EF_HAND_2"/>
    <property type="match status" value="1"/>
</dbReference>
<dbReference type="InterPro" id="IPR048581">
    <property type="entry name" value="RYDR_Jsol"/>
</dbReference>
<dbReference type="InterPro" id="IPR000699">
    <property type="entry name" value="RIH_dom"/>
</dbReference>
<feature type="transmembrane region" description="Helical" evidence="17">
    <location>
        <begin position="4755"/>
        <end position="4777"/>
    </location>
</feature>
<feature type="transmembrane region" description="Helical" evidence="17">
    <location>
        <begin position="4831"/>
        <end position="4854"/>
    </location>
</feature>
<keyword evidence="5 17" id="KW-0812">Transmembrane</keyword>
<dbReference type="PROSITE" id="PS50919">
    <property type="entry name" value="MIR"/>
    <property type="match status" value="2"/>
</dbReference>
<dbReference type="InterPro" id="IPR014821">
    <property type="entry name" value="Ins145_P3_rcpt"/>
</dbReference>
<dbReference type="Gene3D" id="1.25.10.30">
    <property type="entry name" value="IP3 receptor type 1 binding core, RIH domain"/>
    <property type="match status" value="1"/>
</dbReference>
<feature type="transmembrane region" description="Helical" evidence="17">
    <location>
        <begin position="4559"/>
        <end position="4580"/>
    </location>
</feature>
<dbReference type="GO" id="GO:0034704">
    <property type="term" value="C:calcium channel complex"/>
    <property type="evidence" value="ECO:0007669"/>
    <property type="project" value="TreeGrafter"/>
</dbReference>
<evidence type="ECO:0000256" key="15">
    <source>
        <dbReference type="ARBA" id="ARBA00036634"/>
    </source>
</evidence>
<dbReference type="GeneTree" id="ENSGT00940000154906"/>
<dbReference type="GO" id="GO:0014808">
    <property type="term" value="P:release of sequestered calcium ion into cytosol by sarcoplasmic reticulum"/>
    <property type="evidence" value="ECO:0007669"/>
    <property type="project" value="TreeGrafter"/>
</dbReference>
<dbReference type="InterPro" id="IPR001870">
    <property type="entry name" value="B30.2/SPRY"/>
</dbReference>
<dbReference type="CDD" id="cd12877">
    <property type="entry name" value="SPRY1_RyR"/>
    <property type="match status" value="1"/>
</dbReference>
<protein>
    <submittedName>
        <fullName evidence="21">Ryanodine receptor 2b (cardiac)</fullName>
    </submittedName>
</protein>
<proteinExistence type="predicted"/>
<dbReference type="GO" id="GO:0006941">
    <property type="term" value="P:striated muscle contraction"/>
    <property type="evidence" value="ECO:0007669"/>
    <property type="project" value="TreeGrafter"/>
</dbReference>
<evidence type="ECO:0000259" key="18">
    <source>
        <dbReference type="PROSITE" id="PS50188"/>
    </source>
</evidence>
<evidence type="ECO:0000256" key="4">
    <source>
        <dbReference type="ARBA" id="ARBA00022673"/>
    </source>
</evidence>
<dbReference type="InterPro" id="IPR013662">
    <property type="entry name" value="RIH_assoc-dom"/>
</dbReference>
<evidence type="ECO:0000259" key="20">
    <source>
        <dbReference type="PROSITE" id="PS50919"/>
    </source>
</evidence>
<evidence type="ECO:0000256" key="17">
    <source>
        <dbReference type="SAM" id="Phobius"/>
    </source>
</evidence>
<dbReference type="PANTHER" id="PTHR46399:SF7">
    <property type="entry name" value="RYANODINE RECEPTOR 2"/>
    <property type="match status" value="1"/>
</dbReference>
<comment type="catalytic activity">
    <reaction evidence="15">
        <text>Ca(2+)(in) = Ca(2+)(out)</text>
        <dbReference type="Rhea" id="RHEA:29671"/>
        <dbReference type="ChEBI" id="CHEBI:29108"/>
    </reaction>
</comment>
<dbReference type="GO" id="GO:0005790">
    <property type="term" value="C:smooth endoplasmic reticulum"/>
    <property type="evidence" value="ECO:0007669"/>
    <property type="project" value="TreeGrafter"/>
</dbReference>
<dbReference type="InterPro" id="IPR002048">
    <property type="entry name" value="EF_hand_dom"/>
</dbReference>
<reference evidence="21" key="2">
    <citation type="submission" date="2025-08" db="UniProtKB">
        <authorList>
            <consortium name="Ensembl"/>
        </authorList>
    </citation>
    <scope>IDENTIFICATION</scope>
</reference>
<sequence length="4954" mass="558529">MADTGEGDDEFQFLRTGDEVVLQSTFTSQEEHVKLCLAAEGFGSRLCRLEPTSNCKNVPPDLSVCGFVLAQCLSVRALQEMLAHSEHLTAEVGAGGNHRTLLYGQAVLFLHLYSGMYLSCLSSSQSSNDKLAFDVGLQEDKAGEACWWTVHPASRQRSEGEKVRVGDDLILVSVSSERYLHLSFGTVFDNKSLSDSLIVDAAFQQTLWSVAPICSGGAVAQGYLKGGETLRLLHGHSDACLTIPCKEQGEELQRIMHYEIGSVSSHARSLWRLEILRVVWSGRHTCWGQPFRLCHVTTGRYLGLTEDRGLHLVDRDKADINIASFCFRSSKEKLDTGTKTNGDGMGTPEIKYGDSICYVQHVDSGLWLTYQAADAKSRTGGAQRKAILHSEGHMDDGLTLSRSQREESHTAKLIWSATHLFTRLIRKLDGFNQEGNLPTVSLPVEIVKSSLQDLINYFQPPLDGQSHEAKQNTMTALKNRQNMFREEGMIDLVVDCIDRLHQYSSTSHFAEAPQSDTGEEWETILSHFYELLAALIRGNRVNCAHFSGSLDWLISRLDRLEASSGVLEVLHCVLVESPKALNVIKDGHIQSIISFLDKHGCNHKVLEMLCSLCVCHGVAVRSNQNLICDSLLPDRDLLLQTRLVNQVTSMRPNIFLDMGEDSAQHRKWYYELVVDHVNPFLTPEPTHLRIGWACTNGYQPRPTGGEGWGGNGVGDDLCSYGFDGLHLWSGCVARKVSSPFPHLLRDDDVVSCCLDLTVPCISFRVNGLPVQGMLENFTTNGLLYPVVSFSAGVKVRFLFGGRHGNFRFLPPPGFASCSEALLPKVKLEVQPCQNYILDRGEGKQELIGPFVPATPVTFTPTPVDISKALLPLQLEDIREKMAENIHELWVMDKIDLGWTYGPVKDEGKKHDPCVVEFSKLPEQERNQNLQMPQDTLRTLLALGFHIGLTDDHAEERVTYKRLPTKYEQLSGYRPAPIDFSQVFLTAAHEEVVNLLAENEHNVWARERIKQGWTHGAQQDVKAKRSPYLVPYNLLDERTRRMGRESVREAVCTLLAYGYSLEPLNQEQTTLSKPCLFSAEKCRVFRPDKSYAVTRGKWYFEFEILTAGNMRVGWARPGCTPDKELGSDDQAYVFDGCEAQWHHQGDEPLGRPWLRGDVVGCLVDMTERTMMVTLNGEVLFNDRGSELAAKDFDISDGLLPIVSVGINQVGRLNLGRQVGSLQYFTVCGLQEGYKPFAVNMARDPALWMSWKQPHFTSILPHDHNLQVTRVSGSKESLSSLRVTQRLVAHHGGGSEMGFYRLSMSIECAAILRSPAGGVLPVASNSLSPGKKEQEEVDSDFEVLMKSAHSFAGSRDELNHKDHSHDKTSRLKQRFMLKKNKPGLVSSNSSARLLEDVVVDKDNYDHLIQSSRYYYSVRVLPGQEPLNVWVGWVTADFHEYDTAFDPDGVHTVTVTLGDDSGKVQESVKRCNCYMVCAGEATGLSQSRRSAGLEIGCLIDSATGLLTFTSSGVEMATFYQVEASTKLFPAVFVKPTTSNMFQFELGRIKNVMPLSSGLLRSQKRNATPQCPPRIQVQHLSPVSWTRVPDCPLKVLVDHPDEQHGWRVQCCEPLQVMALQIPDGNRCVDILELSELDDLLTFHHHTLLLYCSLCALGNTRVCHVLCSHVDQSQIFYAIQNPHLPGPLRSAFYQLLTQVYLSCHSTACLMMNHEYIVPMTDQTREITLSPSPGNAVNGGNSQPPEGIHSASRSTCLKPQMHFSSPCFVRIDWMDGDSTVEIACTDSPEIPLDILKNLTVEMLTAGVWAVSQAVRDPAGGNIELLLVPLLRLFYSLLVMGLFGDEDLGKVLRLMDPGVFSTNAETAEEEEEEEEEESSDDENNCKEGNKIEDDAVKQGLLKMKLPEAVKLELCHLLSYLCDCQLRHRVEAVIAFSDNFVGQLQENQQFRYNQVMQALNMSAALTARITKEFRLPPQEQINMLLSFREDAQQDNCPCPVEIQELLLDYHHLLNTHCGFELDSDSEDEEDAGMSVKDRLLSLVARIIGLNKTPTEKEDCRSNSQKSLRKLISETMVHWAQESEMEDPELVRASFSLLHRQYQGLGGQMGEALSKAYTISQSSVEDTMALLSSLGQIRSLLSVRMGKEEERLMIRRLGDIMNNKVFYQHPNLMRALGMHETVMEVMVNVLGEGQSKEISFPKMVASCCRFLCYFCRISRHNQGALFDHLSYLLENSSVGLASPSMRGATPLDVAAASVMDNNELALALREPDLEKVVQYLAGCGLQSCSMLVAKGYSDIGWNPVEGERYLDFLRFAVFCNGESVEENAYVVLRLLIRRPECFGPALQGDGGNGLLAAMEEAIRISEDPSMDGPCTTYQSNRTLDVVQDSDDDLIHMGHAIMTFYSALIDLLGRCAPEMYLIQGGKGEAIRIRAILRSLIPIQDLEGVISISFQIPSVAKDGQLVEPDLSTVFCPDHKAAMVLFLDRVYGIENQSFLLHLLEVGFLSDLQAAVSLDTADLGSTDMALALNRYLCTAVLPLLTKCSALFLGLEDHIMLVDSLIQAVYHLSRALSLTKAQRDTAEDCLLALCSKLQPSIMQPLLRRLVFDVLHLSDHSKMSLKLLTSHYEQRWRYYCQAGGQGDQGMASEEELHLSRKLFWGVFKALAKKPYEPQIFRLCVQCLAAVAKALPPDHMDPSCLSQMEKKNLMDTDGHFDPQPVDTASVSVPERLELVVNKYAEHTHEKWSLDKFANGWVHGEQLCENTKVHPLLKPYRALAEKEKDAYRWGIKETVKSMLAFGWTIERTKAGDAFGMHACTPKVSQSGQLSFEGASTFSPKPMDVSSITLSWDQCAMAEQLAENYHNCWAKKKKLELETKGGGGHSMLVPYDTLTAKEKTKFRERAQDILKFLQLNGYTVWRDRKTVEMDFPAMANCFGYALLQRLLSHTEEAQEIVLKLEVMQARGQMSKGEKAPHQQPIIFFHKVILPLLEQYMKSHRLYFLSASLSSSENKSHASKKEKEMVACLFCKLAALVRHRISLFGNEASSVASCLHVLAQALDARTLMKSAPESIHTSLHSYFEAAAADLEMTVEKLSETLVCLPQSRSQLTRGVPKILNYTTSILISTLTSLFHHLGNQNYGPDLLVGGIQVSSYRILNSLYSLGTSSSIYMDGHRSAAGACLAALTGAFPVCFLEPVLNQSNPYSIYNTMSATEKKDQGLPDQVEDMCPLLPSLGQALWEVEELAAAGAGARQTPYIHVTEVTLPMLCSYISHWWYWGPEGQPGSSICTSVIPQHASDLLGHILRIIHNHVGASQGDWMKQLAVFSQPILCKAHTELLKSHFLPLMEKLRKRAECVSLEEEQMKAEGCCTSEAELQIQEKFTVLVRDLYAFYPLLIPFVDSNRARWLKEPNPEAEQLFSMVAEVFMFWAKSHNFKWEEQNYVVQNEINNLAFLVNNDKMAKFDHDRRRMKRKGDRYSTQTSLIVASIKRLVPVGLRVCFPVDQSLIMLAKNSFSQKNTEDEIREHILNCLIQLQNQASNSLWQEIIAEHPTHLGAIDDAQRTVDRILEIGRVLYYLDQVEHPQRSKKPAWHKVLSKQRKRAVVACLRMTPLYNLPRHRAVNLFLQGYNKSWISAEDYSFEEILVEDLAKGEVIELCGSDKGEEKDMEEGAKPIDPLLQLITLFSRSALTESSKHGNDSLYESYAAIMARSCCREEDDGEEEEVESFEEKEMEKQKLLYQQARLHCRGASEMVLQTISASRGIMGSMIAPTMKLGIAILNGGNATVQQKMLDYLRAKRDVGFFQSMAGLMRSCSVLDLNAFERQNKAEGLGMATDESSGEKVMPDKDITCDLFRFLQLLCEGHNSDFQNYLRTQTGNNTTVNIIISTVDYLLRVQESISDFYWYYSGKDVIDEQGQHNFSKAIEVAKQVFNTLTEYIQGPCTGNQQSLAHSRLWDAVVGFLHVFAHLQMKLSQDSRQIELLKELMDLQKDMVVFLLSMLEGNVVNGTIGKQMVDMLVESSGNVEMILKFFDMFLKLKDLTSSDAFREYDPDRKGNITRKDFQKAMENCKRFSQTETHFLLSCMETNDGDIVDYEAFVDRFHEPAKDIGFSIAVLLTNLSEHMPNDSRLKTFLELAECVLTYFQPYLGRIEILGSGKRFERVYFEISEYSRTQWEKPQVKESKRQFIFDVVNEGGEKEKMEMFVNFCEDTIFEMQLAAQISGSNTGEKCAGKEVEEKCKEESLDNKGMFFLHFWWLLLTSLLSVKNLKTLMKMTLKDVLMSVVLFLRLICMAQVKCICVVTRSIMYVLYMIFVSGGLIEGAKRARISDLLGGILEPTLDEVMEVPSGVDRLRKCSASFSSQRELREVGQVAAVTSPREVDVLSDIFGLKLKKEEGQYRFMTQDLTASLTDLFSTTSRTIATADISDKHPTSFKDHTATEETAEDEKMSELEGKKSEKKTGNKKAEARWRAEKCPYRSKEPQNQHSALWETISTHNKSLLNCFARNFYNMRLLALFVAFGINFILLFYKVASFPVLKEEEEVITSVYSEELNSASEDDRVYFVLEESSGYMEPCLHFLAVVHTIISFCCIIGYYCLKVPLVIFKREKEVARRLEFDGLYVTVQPPEEDIKGQWDRLVINTPSFPSNYWDKFVKRKVMDKYGDFYGCEKINELLGLDQAALDFSSERKEKRRFKRETAWSALFNSIDVKYQIWKLGVVFTDNSFLYLAWYMIMSVLGHYNNFFFAAHLLDIAMGFKTLRTILSSVTHNGKQLVLTVGLLAVVVYLYTVVAFNFFRKFYNKSDDDSQDMKCNDMLTCYMFHMYVGVRAGGGIGDEIEDPAGDEFEVERIVFDITFFFFVIVILLAIIQGLIIDAFGELRDQQEQVKEDMETKCFICGIGNEYFDTVPHGFETHTLQEHNLANYLFFLMYLINKDETEHTGQESYVWKMYQERCWEFFPVGDCFRKQYEDQLG</sequence>
<dbReference type="InterPro" id="IPR015925">
    <property type="entry name" value="Ryanodine_IP3_receptor"/>
</dbReference>
<evidence type="ECO:0000256" key="9">
    <source>
        <dbReference type="ARBA" id="ARBA00022989"/>
    </source>
</evidence>
<dbReference type="FunFam" id="2.60.120.920:FF:000002">
    <property type="entry name" value="ryanodine receptor isoform X2"/>
    <property type="match status" value="1"/>
</dbReference>
<keyword evidence="7" id="KW-0106">Calcium</keyword>
<dbReference type="Gene3D" id="2.60.120.920">
    <property type="match status" value="3"/>
</dbReference>
<dbReference type="InterPro" id="IPR005821">
    <property type="entry name" value="Ion_trans_dom"/>
</dbReference>
<keyword evidence="22" id="KW-1185">Reference proteome</keyword>
<evidence type="ECO:0000313" key="21">
    <source>
        <dbReference type="Ensembl" id="ENSAOCP00000075474.1"/>
    </source>
</evidence>
<evidence type="ECO:0000256" key="11">
    <source>
        <dbReference type="ARBA" id="ARBA00023136"/>
    </source>
</evidence>
<dbReference type="InterPro" id="IPR016024">
    <property type="entry name" value="ARM-type_fold"/>
</dbReference>
<evidence type="ECO:0000256" key="7">
    <source>
        <dbReference type="ARBA" id="ARBA00022837"/>
    </source>
</evidence>
<evidence type="ECO:0000256" key="14">
    <source>
        <dbReference type="ARBA" id="ARBA00023303"/>
    </source>
</evidence>
<keyword evidence="4" id="KW-0107">Calcium channel</keyword>
<feature type="transmembrane region" description="Helical" evidence="17">
    <location>
        <begin position="4708"/>
        <end position="4734"/>
    </location>
</feature>
<dbReference type="InterPro" id="IPR016093">
    <property type="entry name" value="MIR_motif"/>
</dbReference>
<dbReference type="Gene3D" id="1.10.238.10">
    <property type="entry name" value="EF-hand"/>
    <property type="match status" value="1"/>
</dbReference>
<dbReference type="InterPro" id="IPR043136">
    <property type="entry name" value="B30.2/SPRY_sf"/>
</dbReference>